<protein>
    <submittedName>
        <fullName evidence="2">Uncharacterized protein</fullName>
    </submittedName>
</protein>
<proteinExistence type="predicted"/>
<evidence type="ECO:0000256" key="1">
    <source>
        <dbReference type="SAM" id="MobiDB-lite"/>
    </source>
</evidence>
<evidence type="ECO:0000313" key="2">
    <source>
        <dbReference type="EMBL" id="NDV72995.1"/>
    </source>
</evidence>
<feature type="region of interest" description="Disordered" evidence="1">
    <location>
        <begin position="23"/>
        <end position="59"/>
    </location>
</feature>
<accession>A0A6B2MB81</accession>
<reference evidence="2" key="1">
    <citation type="submission" date="2019-11" db="EMBL/GenBank/DDBJ databases">
        <title>Burkholderia cenocepacia CF.</title>
        <authorList>
            <person name="Vianna E.F."/>
            <person name="Marques E.A."/>
            <person name="Albano R.M."/>
            <person name="Leao R.S."/>
        </authorList>
    </citation>
    <scope>NUCLEOTIDE SEQUENCE</scope>
    <source>
        <strain evidence="2">MS-2140</strain>
    </source>
</reference>
<gene>
    <name evidence="2" type="ORF">GFJ35_13000</name>
</gene>
<comment type="caution">
    <text evidence="2">The sequence shown here is derived from an EMBL/GenBank/DDBJ whole genome shotgun (WGS) entry which is preliminary data.</text>
</comment>
<dbReference type="EMBL" id="JAAEAM010000012">
    <property type="protein sequence ID" value="NDV72995.1"/>
    <property type="molecule type" value="Genomic_DNA"/>
</dbReference>
<dbReference type="AlphaFoldDB" id="A0A6B2MB81"/>
<sequence>MSFRILESRMYRDPMLVLEAKQEAEQRERQRQALRNEPSPARRAAEALFDLPPRLDSMA</sequence>
<dbReference type="RefSeq" id="WP_163123767.1">
    <property type="nucleotide sequence ID" value="NZ_JAAEAM010000012.1"/>
</dbReference>
<name>A0A6B2MB81_9BURK</name>
<organism evidence="2">
    <name type="scientific">Burkholderia cenocepacia</name>
    <dbReference type="NCBI Taxonomy" id="95486"/>
    <lineage>
        <taxon>Bacteria</taxon>
        <taxon>Pseudomonadati</taxon>
        <taxon>Pseudomonadota</taxon>
        <taxon>Betaproteobacteria</taxon>
        <taxon>Burkholderiales</taxon>
        <taxon>Burkholderiaceae</taxon>
        <taxon>Burkholderia</taxon>
        <taxon>Burkholderia cepacia complex</taxon>
    </lineage>
</organism>